<reference evidence="2 3" key="1">
    <citation type="journal article" date="2019" name="Int. J. Syst. Evol. Microbiol.">
        <title>The Global Catalogue of Microorganisms (GCM) 10K type strain sequencing project: providing services to taxonomists for standard genome sequencing and annotation.</title>
        <authorList>
            <consortium name="The Broad Institute Genomics Platform"/>
            <consortium name="The Broad Institute Genome Sequencing Center for Infectious Disease"/>
            <person name="Wu L."/>
            <person name="Ma J."/>
        </authorList>
    </citation>
    <scope>NUCLEOTIDE SEQUENCE [LARGE SCALE GENOMIC DNA]</scope>
    <source>
        <strain evidence="2 3">JCM 12398</strain>
    </source>
</reference>
<protein>
    <submittedName>
        <fullName evidence="2">Uncharacterized protein</fullName>
    </submittedName>
</protein>
<keyword evidence="3" id="KW-1185">Reference proteome</keyword>
<evidence type="ECO:0000256" key="1">
    <source>
        <dbReference type="SAM" id="Phobius"/>
    </source>
</evidence>
<keyword evidence="1" id="KW-0812">Transmembrane</keyword>
<organism evidence="2 3">
    <name type="scientific">Agrococcus citreus</name>
    <dbReference type="NCBI Taxonomy" id="84643"/>
    <lineage>
        <taxon>Bacteria</taxon>
        <taxon>Bacillati</taxon>
        <taxon>Actinomycetota</taxon>
        <taxon>Actinomycetes</taxon>
        <taxon>Micrococcales</taxon>
        <taxon>Microbacteriaceae</taxon>
        <taxon>Agrococcus</taxon>
    </lineage>
</organism>
<dbReference type="Proteomes" id="UP001501266">
    <property type="component" value="Unassembled WGS sequence"/>
</dbReference>
<keyword evidence="1" id="KW-0472">Membrane</keyword>
<dbReference type="EMBL" id="BAAAKK010000001">
    <property type="protein sequence ID" value="GAA1419110.1"/>
    <property type="molecule type" value="Genomic_DNA"/>
</dbReference>
<name>A0ABN1YR03_9MICO</name>
<evidence type="ECO:0000313" key="3">
    <source>
        <dbReference type="Proteomes" id="UP001501266"/>
    </source>
</evidence>
<sequence>MTTPQLPELPAGTAARIERRLLSVASGARQSHRRRNRAIAGGAALVLLAGTGVAAITIASQAAQERSAHCYAAVDPSSLSTQVGIPDETIGDDGIAVPIRADADRAAQALDLCGSVWRVGFFATDGVPVDDGRQHEVPPLTACVRSDQVIAVFPGDDEQLCESVDLRPLP</sequence>
<comment type="caution">
    <text evidence="2">The sequence shown here is derived from an EMBL/GenBank/DDBJ whole genome shotgun (WGS) entry which is preliminary data.</text>
</comment>
<feature type="transmembrane region" description="Helical" evidence="1">
    <location>
        <begin position="38"/>
        <end position="59"/>
    </location>
</feature>
<dbReference type="RefSeq" id="WP_343917221.1">
    <property type="nucleotide sequence ID" value="NZ_BAAAKK010000001.1"/>
</dbReference>
<evidence type="ECO:0000313" key="2">
    <source>
        <dbReference type="EMBL" id="GAA1419110.1"/>
    </source>
</evidence>
<proteinExistence type="predicted"/>
<keyword evidence="1" id="KW-1133">Transmembrane helix</keyword>
<gene>
    <name evidence="2" type="ORF">GCM10009640_06230</name>
</gene>
<accession>A0ABN1YR03</accession>